<organism evidence="2 3">
    <name type="scientific">Nocardioides albertanoniae</name>
    <dbReference type="NCBI Taxonomy" id="1175486"/>
    <lineage>
        <taxon>Bacteria</taxon>
        <taxon>Bacillati</taxon>
        <taxon>Actinomycetota</taxon>
        <taxon>Actinomycetes</taxon>
        <taxon>Propionibacteriales</taxon>
        <taxon>Nocardioidaceae</taxon>
        <taxon>Nocardioides</taxon>
    </lineage>
</organism>
<dbReference type="Pfam" id="PF12358">
    <property type="entry name" value="DUF3644"/>
    <property type="match status" value="1"/>
</dbReference>
<name>A0A543A8Q1_9ACTN</name>
<evidence type="ECO:0000313" key="2">
    <source>
        <dbReference type="EMBL" id="TQL68866.1"/>
    </source>
</evidence>
<dbReference type="AlphaFoldDB" id="A0A543A8Q1"/>
<gene>
    <name evidence="2" type="ORF">FB381_2765</name>
</gene>
<dbReference type="Proteomes" id="UP000320209">
    <property type="component" value="Unassembled WGS sequence"/>
</dbReference>
<evidence type="ECO:0000259" key="1">
    <source>
        <dbReference type="Pfam" id="PF12358"/>
    </source>
</evidence>
<dbReference type="EMBL" id="VFOV01000001">
    <property type="protein sequence ID" value="TQL68866.1"/>
    <property type="molecule type" value="Genomic_DNA"/>
</dbReference>
<dbReference type="InterPro" id="IPR022104">
    <property type="entry name" value="DUF3644"/>
</dbReference>
<sequence length="356" mass="40225">MAKRPAWWHTMQEARRQACLAVDFYNRPGDRASYLDFVVHMHLAWQDLLHADLTRRGVNLHYRQKGSRRYERLPNGDKKSWDLAKCLKEEFSASDPTRANIEFFIGLRNKIEHRFQTATMIETAPHAHALVINFEAELVRRFGSVYSLGSELRFPVFVQSLTPEGLKQQKALRRGVPAATKSYVTKFEASLDPAVLADERFVYRVMMTPIKGPKTEADMALRFVRMEDLSAEDQRVMIESEGRAVIIEKLRDVALKDELLPAAAARAVECLIPFKFSTNDFTAARHHLGVGPDKGGKGRLPKSTSELCVWIESTKQWVYTQKFIRQVADLVATADGYRAAIGRGPVVKPATAVPAA</sequence>
<reference evidence="2 3" key="1">
    <citation type="submission" date="2019-06" db="EMBL/GenBank/DDBJ databases">
        <title>Sequencing the genomes of 1000 actinobacteria strains.</title>
        <authorList>
            <person name="Klenk H.-P."/>
        </authorList>
    </citation>
    <scope>NUCLEOTIDE SEQUENCE [LARGE SCALE GENOMIC DNA]</scope>
    <source>
        <strain evidence="2 3">DSM 25218</strain>
    </source>
</reference>
<evidence type="ECO:0000313" key="3">
    <source>
        <dbReference type="Proteomes" id="UP000320209"/>
    </source>
</evidence>
<accession>A0A543A8Q1</accession>
<dbReference type="OrthoDB" id="1551227at2"/>
<feature type="domain" description="DUF3644" evidence="1">
    <location>
        <begin position="11"/>
        <end position="190"/>
    </location>
</feature>
<protein>
    <submittedName>
        <fullName evidence="2">Uncharacterized protein DUF3644</fullName>
    </submittedName>
</protein>
<dbReference type="RefSeq" id="WP_141780797.1">
    <property type="nucleotide sequence ID" value="NZ_VFOV01000001.1"/>
</dbReference>
<comment type="caution">
    <text evidence="2">The sequence shown here is derived from an EMBL/GenBank/DDBJ whole genome shotgun (WGS) entry which is preliminary data.</text>
</comment>
<keyword evidence="3" id="KW-1185">Reference proteome</keyword>
<proteinExistence type="predicted"/>